<feature type="region of interest" description="Disordered" evidence="1">
    <location>
        <begin position="343"/>
        <end position="383"/>
    </location>
</feature>
<reference evidence="4" key="1">
    <citation type="submission" date="2022-11" db="UniProtKB">
        <authorList>
            <consortium name="WormBaseParasite"/>
        </authorList>
    </citation>
    <scope>IDENTIFICATION</scope>
</reference>
<feature type="compositionally biased region" description="Basic and acidic residues" evidence="1">
    <location>
        <begin position="374"/>
        <end position="383"/>
    </location>
</feature>
<dbReference type="WBParaSite" id="PSAMB.scaffold7897size6927.g30680.t1">
    <property type="protein sequence ID" value="PSAMB.scaffold7897size6927.g30680.t1"/>
    <property type="gene ID" value="PSAMB.scaffold7897size6927.g30680"/>
</dbReference>
<dbReference type="PANTHER" id="PTHR12419">
    <property type="entry name" value="OTU DOMAIN CONTAINING PROTEIN"/>
    <property type="match status" value="1"/>
</dbReference>
<protein>
    <submittedName>
        <fullName evidence="4">OTU domain-containing protein</fullName>
    </submittedName>
</protein>
<dbReference type="PROSITE" id="PS50802">
    <property type="entry name" value="OTU"/>
    <property type="match status" value="1"/>
</dbReference>
<dbReference type="Gene3D" id="3.90.70.80">
    <property type="match status" value="1"/>
</dbReference>
<dbReference type="PANTHER" id="PTHR12419:SF7">
    <property type="entry name" value="OTU DOMAIN-CONTAINING PROTEIN 3"/>
    <property type="match status" value="1"/>
</dbReference>
<evidence type="ECO:0000313" key="4">
    <source>
        <dbReference type="WBParaSite" id="PSAMB.scaffold7897size6927.g30680.t1"/>
    </source>
</evidence>
<feature type="compositionally biased region" description="Basic and acidic residues" evidence="1">
    <location>
        <begin position="1"/>
        <end position="20"/>
    </location>
</feature>
<dbReference type="InterPro" id="IPR003323">
    <property type="entry name" value="OTU_dom"/>
</dbReference>
<name>A0A914XCT8_9BILA</name>
<feature type="region of interest" description="Disordered" evidence="1">
    <location>
        <begin position="1"/>
        <end position="38"/>
    </location>
</feature>
<dbReference type="CDD" id="cd22770">
    <property type="entry name" value="OTU_OTUD3"/>
    <property type="match status" value="1"/>
</dbReference>
<accession>A0A914XCT8</accession>
<dbReference type="SUPFAM" id="SSF54001">
    <property type="entry name" value="Cysteine proteinases"/>
    <property type="match status" value="1"/>
</dbReference>
<organism evidence="3 4">
    <name type="scientific">Plectus sambesii</name>
    <dbReference type="NCBI Taxonomy" id="2011161"/>
    <lineage>
        <taxon>Eukaryota</taxon>
        <taxon>Metazoa</taxon>
        <taxon>Ecdysozoa</taxon>
        <taxon>Nematoda</taxon>
        <taxon>Chromadorea</taxon>
        <taxon>Plectida</taxon>
        <taxon>Plectina</taxon>
        <taxon>Plectoidea</taxon>
        <taxon>Plectidae</taxon>
        <taxon>Plectus</taxon>
    </lineage>
</organism>
<keyword evidence="3" id="KW-1185">Reference proteome</keyword>
<feature type="domain" description="OTU" evidence="2">
    <location>
        <begin position="74"/>
        <end position="196"/>
    </location>
</feature>
<dbReference type="CDD" id="cd14279">
    <property type="entry name" value="CUE"/>
    <property type="match status" value="1"/>
</dbReference>
<sequence length="383" mass="41852">MARKKELTGKEQAPSREERKAQKHRGGAASPPGEAQASCSELQRAPGVNAKDAYLQPGDQHFISFRKQLSSLGLTLRDVQGDGNCLFRALGDQMDGHGIHHMKHRMDTVRYMIGHRHDFEAFIDMPFDRYMDNLSRPGTYAGQDALVAFARLHRVNIIIHQLNSPLWQIEGGGGENAPELHLSYHNGEHYSSVRRVGDCADTPAHVQLSFLTQRVPCCAAHAALTASGPVTSQTAMGRLKMVGSNESKTSLYWASPPADVASNAALFADSATEDDIDSGAEGFKPMSKILDAEPRDLIQETMIRSGCADEDLVGNVLAEYGFDVEQAVDYLLSISIFVNERATDGDQLGDGRPAEKSDDVIVGRQQQNSLPGDSRPKELKRAV</sequence>
<evidence type="ECO:0000259" key="2">
    <source>
        <dbReference type="PROSITE" id="PS50802"/>
    </source>
</evidence>
<dbReference type="GO" id="GO:0016579">
    <property type="term" value="P:protein deubiquitination"/>
    <property type="evidence" value="ECO:0007669"/>
    <property type="project" value="TreeGrafter"/>
</dbReference>
<dbReference type="AlphaFoldDB" id="A0A914XCT8"/>
<dbReference type="Proteomes" id="UP000887566">
    <property type="component" value="Unplaced"/>
</dbReference>
<evidence type="ECO:0000256" key="1">
    <source>
        <dbReference type="SAM" id="MobiDB-lite"/>
    </source>
</evidence>
<dbReference type="Pfam" id="PF02338">
    <property type="entry name" value="OTU"/>
    <property type="match status" value="1"/>
</dbReference>
<feature type="compositionally biased region" description="Basic and acidic residues" evidence="1">
    <location>
        <begin position="352"/>
        <end position="361"/>
    </location>
</feature>
<dbReference type="InterPro" id="IPR050704">
    <property type="entry name" value="Peptidase_C85-like"/>
</dbReference>
<dbReference type="InterPro" id="IPR038765">
    <property type="entry name" value="Papain-like_cys_pep_sf"/>
</dbReference>
<dbReference type="GO" id="GO:0004843">
    <property type="term" value="F:cysteine-type deubiquitinase activity"/>
    <property type="evidence" value="ECO:0007669"/>
    <property type="project" value="TreeGrafter"/>
</dbReference>
<evidence type="ECO:0000313" key="3">
    <source>
        <dbReference type="Proteomes" id="UP000887566"/>
    </source>
</evidence>
<proteinExistence type="predicted"/>